<dbReference type="Proteomes" id="UP001403094">
    <property type="component" value="Unassembled WGS sequence"/>
</dbReference>
<name>A0ABP5GSX3_9ACTN</name>
<feature type="compositionally biased region" description="Low complexity" evidence="1">
    <location>
        <begin position="8"/>
        <end position="17"/>
    </location>
</feature>
<reference evidence="3" key="1">
    <citation type="journal article" date="2019" name="Int. J. Syst. Evol. Microbiol.">
        <title>The Global Catalogue of Microorganisms (GCM) 10K type strain sequencing project: providing services to taxonomists for standard genome sequencing and annotation.</title>
        <authorList>
            <consortium name="The Broad Institute Genomics Platform"/>
            <consortium name="The Broad Institute Genome Sequencing Center for Infectious Disease"/>
            <person name="Wu L."/>
            <person name="Ma J."/>
        </authorList>
    </citation>
    <scope>NUCLEOTIDE SEQUENCE [LARGE SCALE GENOMIC DNA]</scope>
    <source>
        <strain evidence="3">JCM 14549</strain>
    </source>
</reference>
<sequence length="77" mass="7541">MDGGEVGQQGQEGDQFGMRGDAQRSQGHGEVLHGSYGAGGTDGNDGAAGLPGAALPSCHGKPPTPAVPHPAARPVRG</sequence>
<protein>
    <submittedName>
        <fullName evidence="2">Uncharacterized protein</fullName>
    </submittedName>
</protein>
<proteinExistence type="predicted"/>
<keyword evidence="3" id="KW-1185">Reference proteome</keyword>
<organism evidence="2 3">
    <name type="scientific">Streptomyces cheonanensis</name>
    <dbReference type="NCBI Taxonomy" id="312720"/>
    <lineage>
        <taxon>Bacteria</taxon>
        <taxon>Bacillati</taxon>
        <taxon>Actinomycetota</taxon>
        <taxon>Actinomycetes</taxon>
        <taxon>Kitasatosporales</taxon>
        <taxon>Streptomycetaceae</taxon>
        <taxon>Streptomyces</taxon>
    </lineage>
</organism>
<evidence type="ECO:0000313" key="3">
    <source>
        <dbReference type="Proteomes" id="UP001403094"/>
    </source>
</evidence>
<evidence type="ECO:0000256" key="1">
    <source>
        <dbReference type="SAM" id="MobiDB-lite"/>
    </source>
</evidence>
<accession>A0ABP5GSX3</accession>
<evidence type="ECO:0000313" key="2">
    <source>
        <dbReference type="EMBL" id="GAA2053118.1"/>
    </source>
</evidence>
<feature type="compositionally biased region" description="Low complexity" evidence="1">
    <location>
        <begin position="44"/>
        <end position="56"/>
    </location>
</feature>
<gene>
    <name evidence="2" type="ORF">GCM10009757_27750</name>
</gene>
<feature type="region of interest" description="Disordered" evidence="1">
    <location>
        <begin position="1"/>
        <end position="77"/>
    </location>
</feature>
<dbReference type="EMBL" id="BAAANQ010000004">
    <property type="protein sequence ID" value="GAA2053118.1"/>
    <property type="molecule type" value="Genomic_DNA"/>
</dbReference>
<comment type="caution">
    <text evidence="2">The sequence shown here is derived from an EMBL/GenBank/DDBJ whole genome shotgun (WGS) entry which is preliminary data.</text>
</comment>